<dbReference type="Proteomes" id="UP000191691">
    <property type="component" value="Unassembled WGS sequence"/>
</dbReference>
<sequence>MHAGHYGVTSSCAYVSGRVVDVHGHRLRFQGIYMATGRRRPRQLDSLSGSFTHMAPQDQQILLRMVGSPHGPSSALHKDVLR</sequence>
<protein>
    <submittedName>
        <fullName evidence="1">Uncharacterized protein</fullName>
    </submittedName>
</protein>
<dbReference type="AlphaFoldDB" id="A0A1V6W802"/>
<proteinExistence type="predicted"/>
<reference evidence="2" key="1">
    <citation type="journal article" date="2017" name="Nat. Microbiol.">
        <title>Global analysis of biosynthetic gene clusters reveals vast potential of secondary metabolite production in Penicillium species.</title>
        <authorList>
            <person name="Nielsen J.C."/>
            <person name="Grijseels S."/>
            <person name="Prigent S."/>
            <person name="Ji B."/>
            <person name="Dainat J."/>
            <person name="Nielsen K.F."/>
            <person name="Frisvad J.C."/>
            <person name="Workman M."/>
            <person name="Nielsen J."/>
        </authorList>
    </citation>
    <scope>NUCLEOTIDE SEQUENCE [LARGE SCALE GENOMIC DNA]</scope>
    <source>
        <strain evidence="2">IBT 13039</strain>
    </source>
</reference>
<dbReference type="EMBL" id="MOOB01000347">
    <property type="protein sequence ID" value="OQE58976.1"/>
    <property type="molecule type" value="Genomic_DNA"/>
</dbReference>
<gene>
    <name evidence="1" type="ORF">PENNAL_c0347G02403</name>
</gene>
<evidence type="ECO:0000313" key="2">
    <source>
        <dbReference type="Proteomes" id="UP000191691"/>
    </source>
</evidence>
<comment type="caution">
    <text evidence="1">The sequence shown here is derived from an EMBL/GenBank/DDBJ whole genome shotgun (WGS) entry which is preliminary data.</text>
</comment>
<organism evidence="1 2">
    <name type="scientific">Penicillium nalgiovense</name>
    <dbReference type="NCBI Taxonomy" id="60175"/>
    <lineage>
        <taxon>Eukaryota</taxon>
        <taxon>Fungi</taxon>
        <taxon>Dikarya</taxon>
        <taxon>Ascomycota</taxon>
        <taxon>Pezizomycotina</taxon>
        <taxon>Eurotiomycetes</taxon>
        <taxon>Eurotiomycetidae</taxon>
        <taxon>Eurotiales</taxon>
        <taxon>Aspergillaceae</taxon>
        <taxon>Penicillium</taxon>
    </lineage>
</organism>
<accession>A0A1V6W802</accession>
<evidence type="ECO:0000313" key="1">
    <source>
        <dbReference type="EMBL" id="OQE58976.1"/>
    </source>
</evidence>
<feature type="non-terminal residue" evidence="1">
    <location>
        <position position="82"/>
    </location>
</feature>
<name>A0A1V6W802_PENNA</name>
<keyword evidence="2" id="KW-1185">Reference proteome</keyword>